<dbReference type="GO" id="GO:0016567">
    <property type="term" value="P:protein ubiquitination"/>
    <property type="evidence" value="ECO:0007669"/>
    <property type="project" value="UniProtKB-UniPathway"/>
</dbReference>
<evidence type="ECO:0000256" key="1">
    <source>
        <dbReference type="ARBA" id="ARBA00000900"/>
    </source>
</evidence>
<evidence type="ECO:0000256" key="2">
    <source>
        <dbReference type="ARBA" id="ARBA00004906"/>
    </source>
</evidence>
<evidence type="ECO:0000256" key="11">
    <source>
        <dbReference type="SAM" id="MobiDB-lite"/>
    </source>
</evidence>
<dbReference type="PANTHER" id="PTHR10315:SF71">
    <property type="entry name" value="RING-TYPE E3 UBIQUITIN TRANSFERASE"/>
    <property type="match status" value="1"/>
</dbReference>
<dbReference type="InterPro" id="IPR001841">
    <property type="entry name" value="Znf_RING"/>
</dbReference>
<dbReference type="eggNOG" id="KOG3002">
    <property type="taxonomic scope" value="Eukaryota"/>
</dbReference>
<dbReference type="PROSITE" id="PS51081">
    <property type="entry name" value="ZF_SIAH"/>
    <property type="match status" value="1"/>
</dbReference>
<comment type="similarity">
    <text evidence="3">Belongs to the SINA (Seven in absentia) family.</text>
</comment>
<dbReference type="STRING" id="39947.A0A0P0UXX3"/>
<dbReference type="SUPFAM" id="SSF49599">
    <property type="entry name" value="TRAF domain-like"/>
    <property type="match status" value="1"/>
</dbReference>
<evidence type="ECO:0000256" key="3">
    <source>
        <dbReference type="ARBA" id="ARBA00009119"/>
    </source>
</evidence>
<keyword evidence="6" id="KW-0479">Metal-binding</keyword>
<accession>A0A0P0UXX3</accession>
<dbReference type="PANTHER" id="PTHR10315">
    <property type="entry name" value="E3 UBIQUITIN PROTEIN LIGASE SIAH"/>
    <property type="match status" value="1"/>
</dbReference>
<evidence type="ECO:0000259" key="12">
    <source>
        <dbReference type="PROSITE" id="PS50089"/>
    </source>
</evidence>
<dbReference type="GO" id="GO:0061630">
    <property type="term" value="F:ubiquitin protein ligase activity"/>
    <property type="evidence" value="ECO:0000318"/>
    <property type="project" value="GO_Central"/>
</dbReference>
<dbReference type="OMA" id="NIRCRPL"/>
<evidence type="ECO:0000256" key="7">
    <source>
        <dbReference type="ARBA" id="ARBA00022771"/>
    </source>
</evidence>
<dbReference type="OrthoDB" id="675760at2759"/>
<keyword evidence="8" id="KW-0833">Ubl conjugation pathway</keyword>
<dbReference type="AlphaFoldDB" id="A0A0P0UXX3"/>
<evidence type="ECO:0000256" key="5">
    <source>
        <dbReference type="ARBA" id="ARBA00022679"/>
    </source>
</evidence>
<comment type="catalytic activity">
    <reaction evidence="1">
        <text>S-ubiquitinyl-[E2 ubiquitin-conjugating enzyme]-L-cysteine + [acceptor protein]-L-lysine = [E2 ubiquitin-conjugating enzyme]-L-cysteine + N(6)-ubiquitinyl-[acceptor protein]-L-lysine.</text>
        <dbReference type="EC" id="2.3.2.27"/>
    </reaction>
</comment>
<dbReference type="PROSITE" id="PS50089">
    <property type="entry name" value="ZF_RING_2"/>
    <property type="match status" value="1"/>
</dbReference>
<evidence type="ECO:0000313" key="14">
    <source>
        <dbReference type="EMBL" id="BAS70152.1"/>
    </source>
</evidence>
<dbReference type="Pfam" id="PF21362">
    <property type="entry name" value="Sina_RING"/>
    <property type="match status" value="1"/>
</dbReference>
<organism evidence="14 15">
    <name type="scientific">Oryza sativa subsp. japonica</name>
    <name type="common">Rice</name>
    <dbReference type="NCBI Taxonomy" id="39947"/>
    <lineage>
        <taxon>Eukaryota</taxon>
        <taxon>Viridiplantae</taxon>
        <taxon>Streptophyta</taxon>
        <taxon>Embryophyta</taxon>
        <taxon>Tracheophyta</taxon>
        <taxon>Spermatophyta</taxon>
        <taxon>Magnoliopsida</taxon>
        <taxon>Liliopsida</taxon>
        <taxon>Poales</taxon>
        <taxon>Poaceae</taxon>
        <taxon>BOP clade</taxon>
        <taxon>Oryzoideae</taxon>
        <taxon>Oryzeae</taxon>
        <taxon>Oryzinae</taxon>
        <taxon>Oryza</taxon>
        <taxon>Oryza sativa</taxon>
    </lineage>
</organism>
<reference evidence="14 15" key="3">
    <citation type="journal article" date="2013" name="Rice">
        <title>Improvement of the Oryza sativa Nipponbare reference genome using next generation sequence and optical map data.</title>
        <authorList>
            <person name="Kawahara Y."/>
            <person name="de la Bastide M."/>
            <person name="Hamilton J.P."/>
            <person name="Kanamori H."/>
            <person name="McCombie W.R."/>
            <person name="Ouyang S."/>
            <person name="Schwartz D.C."/>
            <person name="Tanaka T."/>
            <person name="Wu J."/>
            <person name="Zhou S."/>
            <person name="Childs K.L."/>
            <person name="Davidson R.M."/>
            <person name="Lin H."/>
            <person name="Quesada-Ocampo L."/>
            <person name="Vaillancourt B."/>
            <person name="Sakai H."/>
            <person name="Lee S.S."/>
            <person name="Kim J."/>
            <person name="Numa H."/>
            <person name="Itoh T."/>
            <person name="Buell C.R."/>
            <person name="Matsumoto T."/>
        </authorList>
    </citation>
    <scope>NUCLEOTIDE SEQUENCE [LARGE SCALE GENOMIC DNA]</scope>
    <source>
        <strain evidence="15">cv. Nipponbare</strain>
    </source>
</reference>
<gene>
    <name evidence="14" type="ordered locus">Os01g0123700</name>
    <name evidence="14" type="ORF">OSNPB_010123700</name>
</gene>
<dbReference type="FunCoup" id="A0A0P0UXX3">
    <property type="interactions" value="104"/>
</dbReference>
<dbReference type="InterPro" id="IPR013010">
    <property type="entry name" value="Znf_SIAH"/>
</dbReference>
<proteinExistence type="inferred from homology"/>
<dbReference type="GO" id="GO:0005737">
    <property type="term" value="C:cytoplasm"/>
    <property type="evidence" value="ECO:0000318"/>
    <property type="project" value="GO_Central"/>
</dbReference>
<feature type="domain" description="RING-type" evidence="12">
    <location>
        <begin position="58"/>
        <end position="93"/>
    </location>
</feature>
<dbReference type="Pfam" id="PF21361">
    <property type="entry name" value="Sina_ZnF"/>
    <property type="match status" value="1"/>
</dbReference>
<protein>
    <recommendedName>
        <fullName evidence="4">RING-type E3 ubiquitin transferase</fullName>
        <ecNumber evidence="4">2.3.2.27</ecNumber>
    </recommendedName>
</protein>
<evidence type="ECO:0000256" key="4">
    <source>
        <dbReference type="ARBA" id="ARBA00012483"/>
    </source>
</evidence>
<evidence type="ECO:0000313" key="15">
    <source>
        <dbReference type="Proteomes" id="UP000059680"/>
    </source>
</evidence>
<sequence>MQMQFPHLATMMRLKKKGTMDNTGTPKRTRWSENKAQQDGKDETTKLTYSIERDALECPICFVPFEDRVYMCKNGHAACGSCYAKMNTMCPCCIEPIGNIRCRPLEKVLAAMSAPCRFSTSAYMRLIRASGCTEIVAYTERRNHEASCPHAPCVCPFDGCNYQGHLLYSHIQDEHATDAAVVATGCLRGTGTTVTLHKSKPFHVLLHRGGSRVFLLLNGDNVLSGRSLSLVCISPPPPLPNCELLYKIELGAVSRAPGELGLSMSGTVPCVRRLEGFDAKAFLFVPDSYWGSSGTISVTVHL</sequence>
<keyword evidence="5" id="KW-0808">Transferase</keyword>
<dbReference type="UniPathway" id="UPA00143"/>
<dbReference type="Proteomes" id="UP000059680">
    <property type="component" value="Chromosome 1"/>
</dbReference>
<evidence type="ECO:0000256" key="9">
    <source>
        <dbReference type="ARBA" id="ARBA00022833"/>
    </source>
</evidence>
<dbReference type="InterPro" id="IPR013083">
    <property type="entry name" value="Znf_RING/FYVE/PHD"/>
</dbReference>
<dbReference type="EC" id="2.3.2.27" evidence="4"/>
<dbReference type="SUPFAM" id="SSF57850">
    <property type="entry name" value="RING/U-box"/>
    <property type="match status" value="1"/>
</dbReference>
<feature type="region of interest" description="Disordered" evidence="11">
    <location>
        <begin position="17"/>
        <end position="43"/>
    </location>
</feature>
<evidence type="ECO:0000259" key="13">
    <source>
        <dbReference type="PROSITE" id="PS51081"/>
    </source>
</evidence>
<dbReference type="KEGG" id="osa:107276545"/>
<feature type="domain" description="SIAH-type" evidence="13">
    <location>
        <begin position="120"/>
        <end position="176"/>
    </location>
</feature>
<dbReference type="Gene3D" id="3.30.40.10">
    <property type="entry name" value="Zinc/RING finger domain, C3HC4 (zinc finger)"/>
    <property type="match status" value="2"/>
</dbReference>
<reference evidence="14 15" key="2">
    <citation type="journal article" date="2013" name="Plant Cell Physiol.">
        <title>Rice Annotation Project Database (RAP-DB): an integrative and interactive database for rice genomics.</title>
        <authorList>
            <person name="Sakai H."/>
            <person name="Lee S.S."/>
            <person name="Tanaka T."/>
            <person name="Numa H."/>
            <person name="Kim J."/>
            <person name="Kawahara Y."/>
            <person name="Wakimoto H."/>
            <person name="Yang C.C."/>
            <person name="Iwamoto M."/>
            <person name="Abe T."/>
            <person name="Yamada Y."/>
            <person name="Muto A."/>
            <person name="Inokuchi H."/>
            <person name="Ikemura T."/>
            <person name="Matsumoto T."/>
            <person name="Sasaki T."/>
            <person name="Itoh T."/>
        </authorList>
    </citation>
    <scope>NUCLEOTIDE SEQUENCE [LARGE SCALE GENOMIC DNA]</scope>
    <source>
        <strain evidence="15">cv. Nipponbare</strain>
    </source>
</reference>
<dbReference type="InterPro" id="IPR049548">
    <property type="entry name" value="Sina-like_RING"/>
</dbReference>
<dbReference type="GO" id="GO:0008270">
    <property type="term" value="F:zinc ion binding"/>
    <property type="evidence" value="ECO:0007669"/>
    <property type="project" value="UniProtKB-KW"/>
</dbReference>
<dbReference type="InParanoid" id="A0A0P0UXX3"/>
<reference evidence="15" key="1">
    <citation type="journal article" date="2005" name="Nature">
        <title>The map-based sequence of the rice genome.</title>
        <authorList>
            <consortium name="International rice genome sequencing project (IRGSP)"/>
            <person name="Matsumoto T."/>
            <person name="Wu J."/>
            <person name="Kanamori H."/>
            <person name="Katayose Y."/>
            <person name="Fujisawa M."/>
            <person name="Namiki N."/>
            <person name="Mizuno H."/>
            <person name="Yamamoto K."/>
            <person name="Antonio B.A."/>
            <person name="Baba T."/>
            <person name="Sakata K."/>
            <person name="Nagamura Y."/>
            <person name="Aoki H."/>
            <person name="Arikawa K."/>
            <person name="Arita K."/>
            <person name="Bito T."/>
            <person name="Chiden Y."/>
            <person name="Fujitsuka N."/>
            <person name="Fukunaka R."/>
            <person name="Hamada M."/>
            <person name="Harada C."/>
            <person name="Hayashi A."/>
            <person name="Hijishita S."/>
            <person name="Honda M."/>
            <person name="Hosokawa S."/>
            <person name="Ichikawa Y."/>
            <person name="Idonuma A."/>
            <person name="Iijima M."/>
            <person name="Ikeda M."/>
            <person name="Ikeno M."/>
            <person name="Ito K."/>
            <person name="Ito S."/>
            <person name="Ito T."/>
            <person name="Ito Y."/>
            <person name="Ito Y."/>
            <person name="Iwabuchi A."/>
            <person name="Kamiya K."/>
            <person name="Karasawa W."/>
            <person name="Kurita K."/>
            <person name="Katagiri S."/>
            <person name="Kikuta A."/>
            <person name="Kobayashi H."/>
            <person name="Kobayashi N."/>
            <person name="Machita K."/>
            <person name="Maehara T."/>
            <person name="Masukawa M."/>
            <person name="Mizubayashi T."/>
            <person name="Mukai Y."/>
            <person name="Nagasaki H."/>
            <person name="Nagata Y."/>
            <person name="Naito S."/>
            <person name="Nakashima M."/>
            <person name="Nakama Y."/>
            <person name="Nakamichi Y."/>
            <person name="Nakamura M."/>
            <person name="Meguro A."/>
            <person name="Negishi M."/>
            <person name="Ohta I."/>
            <person name="Ohta T."/>
            <person name="Okamoto M."/>
            <person name="Ono N."/>
            <person name="Saji S."/>
            <person name="Sakaguchi M."/>
            <person name="Sakai K."/>
            <person name="Shibata M."/>
            <person name="Shimokawa T."/>
            <person name="Song J."/>
            <person name="Takazaki Y."/>
            <person name="Terasawa K."/>
            <person name="Tsugane M."/>
            <person name="Tsuji K."/>
            <person name="Ueda S."/>
            <person name="Waki K."/>
            <person name="Yamagata H."/>
            <person name="Yamamoto M."/>
            <person name="Yamamoto S."/>
            <person name="Yamane H."/>
            <person name="Yoshiki S."/>
            <person name="Yoshihara R."/>
            <person name="Yukawa K."/>
            <person name="Zhong H."/>
            <person name="Yano M."/>
            <person name="Yuan Q."/>
            <person name="Ouyang S."/>
            <person name="Liu J."/>
            <person name="Jones K.M."/>
            <person name="Gansberger K."/>
            <person name="Moffat K."/>
            <person name="Hill J."/>
            <person name="Bera J."/>
            <person name="Fadrosh D."/>
            <person name="Jin S."/>
            <person name="Johri S."/>
            <person name="Kim M."/>
            <person name="Overton L."/>
            <person name="Reardon M."/>
            <person name="Tsitrin T."/>
            <person name="Vuong H."/>
            <person name="Weaver B."/>
            <person name="Ciecko A."/>
            <person name="Tallon L."/>
            <person name="Jackson J."/>
            <person name="Pai G."/>
            <person name="Aken S.V."/>
            <person name="Utterback T."/>
            <person name="Reidmuller S."/>
            <person name="Feldblyum T."/>
            <person name="Hsiao J."/>
            <person name="Zismann V."/>
            <person name="Iobst S."/>
            <person name="de Vazeille A.R."/>
            <person name="Buell C.R."/>
            <person name="Ying K."/>
            <person name="Li Y."/>
            <person name="Lu T."/>
            <person name="Huang Y."/>
            <person name="Zhao Q."/>
            <person name="Feng Q."/>
            <person name="Zhang L."/>
            <person name="Zhu J."/>
            <person name="Weng Q."/>
            <person name="Mu J."/>
            <person name="Lu Y."/>
            <person name="Fan D."/>
            <person name="Liu Y."/>
            <person name="Guan J."/>
            <person name="Zhang Y."/>
            <person name="Yu S."/>
            <person name="Liu X."/>
            <person name="Zhang Y."/>
            <person name="Hong G."/>
            <person name="Han B."/>
            <person name="Choisne N."/>
            <person name="Demange N."/>
            <person name="Orjeda G."/>
            <person name="Samain S."/>
            <person name="Cattolico L."/>
            <person name="Pelletier E."/>
            <person name="Couloux A."/>
            <person name="Segurens B."/>
            <person name="Wincker P."/>
            <person name="D'Hont A."/>
            <person name="Scarpelli C."/>
            <person name="Weissenbach J."/>
            <person name="Salanoubat M."/>
            <person name="Quetier F."/>
            <person name="Yu Y."/>
            <person name="Kim H.R."/>
            <person name="Rambo T."/>
            <person name="Currie J."/>
            <person name="Collura K."/>
            <person name="Luo M."/>
            <person name="Yang T."/>
            <person name="Ammiraju J.S.S."/>
            <person name="Engler F."/>
            <person name="Soderlund C."/>
            <person name="Wing R.A."/>
            <person name="Palmer L.E."/>
            <person name="de la Bastide M."/>
            <person name="Spiegel L."/>
            <person name="Nascimento L."/>
            <person name="Zutavern T."/>
            <person name="O'Shaughnessy A."/>
            <person name="Dike S."/>
            <person name="Dedhia N."/>
            <person name="Preston R."/>
            <person name="Balija V."/>
            <person name="McCombie W.R."/>
            <person name="Chow T."/>
            <person name="Chen H."/>
            <person name="Chung M."/>
            <person name="Chen C."/>
            <person name="Shaw J."/>
            <person name="Wu H."/>
            <person name="Hsiao K."/>
            <person name="Chao Y."/>
            <person name="Chu M."/>
            <person name="Cheng C."/>
            <person name="Hour A."/>
            <person name="Lee P."/>
            <person name="Lin S."/>
            <person name="Lin Y."/>
            <person name="Liou J."/>
            <person name="Liu S."/>
            <person name="Hsing Y."/>
            <person name="Raghuvanshi S."/>
            <person name="Mohanty A."/>
            <person name="Bharti A.K."/>
            <person name="Gaur A."/>
            <person name="Gupta V."/>
            <person name="Kumar D."/>
            <person name="Ravi V."/>
            <person name="Vij S."/>
            <person name="Kapur A."/>
            <person name="Khurana P."/>
            <person name="Khurana P."/>
            <person name="Khurana J.P."/>
            <person name="Tyagi A.K."/>
            <person name="Gaikwad K."/>
            <person name="Singh A."/>
            <person name="Dalal V."/>
            <person name="Srivastava S."/>
            <person name="Dixit A."/>
            <person name="Pal A.K."/>
            <person name="Ghazi I.A."/>
            <person name="Yadav M."/>
            <person name="Pandit A."/>
            <person name="Bhargava A."/>
            <person name="Sureshbabu K."/>
            <person name="Batra K."/>
            <person name="Sharma T.R."/>
            <person name="Mohapatra T."/>
            <person name="Singh N.K."/>
            <person name="Messing J."/>
            <person name="Nelson A.B."/>
            <person name="Fuks G."/>
            <person name="Kavchok S."/>
            <person name="Keizer G."/>
            <person name="Linton E."/>
            <person name="Llaca V."/>
            <person name="Song R."/>
            <person name="Tanyolac B."/>
            <person name="Young S."/>
            <person name="Ho-Il K."/>
            <person name="Hahn J.H."/>
            <person name="Sangsakoo G."/>
            <person name="Vanavichit A."/>
            <person name="de Mattos Luiz.A.T."/>
            <person name="Zimmer P.D."/>
            <person name="Malone G."/>
            <person name="Dellagostin O."/>
            <person name="de Oliveira A.C."/>
            <person name="Bevan M."/>
            <person name="Bancroft I."/>
            <person name="Minx P."/>
            <person name="Cordum H."/>
            <person name="Wilson R."/>
            <person name="Cheng Z."/>
            <person name="Jin W."/>
            <person name="Jiang J."/>
            <person name="Leong S.A."/>
            <person name="Iwama H."/>
            <person name="Gojobori T."/>
            <person name="Itoh T."/>
            <person name="Niimura Y."/>
            <person name="Fujii Y."/>
            <person name="Habara T."/>
            <person name="Sakai H."/>
            <person name="Sato Y."/>
            <person name="Wilson G."/>
            <person name="Kumar K."/>
            <person name="McCouch S."/>
            <person name="Juretic N."/>
            <person name="Hoen D."/>
            <person name="Wright S."/>
            <person name="Bruskiewich R."/>
            <person name="Bureau T."/>
            <person name="Miyao A."/>
            <person name="Hirochika H."/>
            <person name="Nishikawa T."/>
            <person name="Kadowaki K."/>
            <person name="Sugiura M."/>
            <person name="Burr B."/>
            <person name="Sasaki T."/>
        </authorList>
    </citation>
    <scope>NUCLEOTIDE SEQUENCE [LARGE SCALE GENOMIC DNA]</scope>
    <source>
        <strain evidence="15">cv. Nipponbare</strain>
    </source>
</reference>
<evidence type="ECO:0000256" key="8">
    <source>
        <dbReference type="ARBA" id="ARBA00022786"/>
    </source>
</evidence>
<keyword evidence="15" id="KW-1185">Reference proteome</keyword>
<dbReference type="PaxDb" id="39947-A0A0P0UXX3"/>
<dbReference type="FunFam" id="3.30.40.10:FF:001255">
    <property type="entry name" value="E3 ubiquitin-protein ligase SINA-like 10"/>
    <property type="match status" value="1"/>
</dbReference>
<name>A0A0P0UXX3_ORYSJ</name>
<feature type="compositionally biased region" description="Basic and acidic residues" evidence="11">
    <location>
        <begin position="30"/>
        <end position="43"/>
    </location>
</feature>
<keyword evidence="9" id="KW-0862">Zinc</keyword>
<dbReference type="EMBL" id="AP014957">
    <property type="protein sequence ID" value="BAS70152.1"/>
    <property type="molecule type" value="Genomic_DNA"/>
</dbReference>
<dbReference type="Gramene" id="Os01t0123700-00">
    <property type="protein sequence ID" value="Os01t0123700-00"/>
    <property type="gene ID" value="Os01g0123700"/>
</dbReference>
<keyword evidence="7 10" id="KW-0863">Zinc-finger</keyword>
<evidence type="ECO:0000256" key="10">
    <source>
        <dbReference type="PROSITE-ProRule" id="PRU00455"/>
    </source>
</evidence>
<dbReference type="InterPro" id="IPR052088">
    <property type="entry name" value="E3_ubiquitin-ligase_SINA"/>
</dbReference>
<comment type="pathway">
    <text evidence="2">Protein modification; protein ubiquitination.</text>
</comment>
<evidence type="ECO:0000256" key="6">
    <source>
        <dbReference type="ARBA" id="ARBA00022723"/>
    </source>
</evidence>